<protein>
    <submittedName>
        <fullName evidence="2">Uncharacterized protein</fullName>
    </submittedName>
</protein>
<feature type="compositionally biased region" description="Basic and acidic residues" evidence="1">
    <location>
        <begin position="238"/>
        <end position="257"/>
    </location>
</feature>
<name>A0A314LGU3_NICAT</name>
<keyword evidence="3" id="KW-1185">Reference proteome</keyword>
<dbReference type="Gramene" id="OIT40782">
    <property type="protein sequence ID" value="OIT40782"/>
    <property type="gene ID" value="A4A49_09759"/>
</dbReference>
<feature type="compositionally biased region" description="Basic and acidic residues" evidence="1">
    <location>
        <begin position="1"/>
        <end position="13"/>
    </location>
</feature>
<feature type="compositionally biased region" description="Polar residues" evidence="1">
    <location>
        <begin position="111"/>
        <end position="143"/>
    </location>
</feature>
<comment type="caution">
    <text evidence="2">The sequence shown here is derived from an EMBL/GenBank/DDBJ whole genome shotgun (WGS) entry which is preliminary data.</text>
</comment>
<dbReference type="EMBL" id="MJEQ01000002">
    <property type="protein sequence ID" value="OIT40782.1"/>
    <property type="molecule type" value="Genomic_DNA"/>
</dbReference>
<evidence type="ECO:0000256" key="1">
    <source>
        <dbReference type="SAM" id="MobiDB-lite"/>
    </source>
</evidence>
<proteinExistence type="predicted"/>
<sequence>MEATGDRATDEPTYKSTVARLGPGDGQRSDVAGNQTVNAQVLLSAVQAGAFQQNKTDAPVLNTSDDRLVSKIGKSTAASTQSAGLHAEATDALKEGVKSDNIAEKKAENWTMVSSKKGSPNNTNVQQLEQKQGVVNRSSNKRSSGVKEQAKTPKNIEFSNSFDALRNEQEHVMNKEGKSIQHVLMDEPISDDIATTTQQRDHEAASKSGRPKSPESPEQQIFSQHTGATSAIGVHRKTWAERVQEEKEDYADNIHDDSDNEAAQQRCKASRFLIPQIAGQSGED</sequence>
<accession>A0A314LGU3</accession>
<feature type="region of interest" description="Disordered" evidence="1">
    <location>
        <begin position="106"/>
        <end position="163"/>
    </location>
</feature>
<feature type="region of interest" description="Disordered" evidence="1">
    <location>
        <begin position="183"/>
        <end position="267"/>
    </location>
</feature>
<feature type="region of interest" description="Disordered" evidence="1">
    <location>
        <begin position="1"/>
        <end position="31"/>
    </location>
</feature>
<feature type="compositionally biased region" description="Polar residues" evidence="1">
    <location>
        <begin position="216"/>
        <end position="229"/>
    </location>
</feature>
<dbReference type="AlphaFoldDB" id="A0A314LGU3"/>
<organism evidence="2 3">
    <name type="scientific">Nicotiana attenuata</name>
    <name type="common">Coyote tobacco</name>
    <dbReference type="NCBI Taxonomy" id="49451"/>
    <lineage>
        <taxon>Eukaryota</taxon>
        <taxon>Viridiplantae</taxon>
        <taxon>Streptophyta</taxon>
        <taxon>Embryophyta</taxon>
        <taxon>Tracheophyta</taxon>
        <taxon>Spermatophyta</taxon>
        <taxon>Magnoliopsida</taxon>
        <taxon>eudicotyledons</taxon>
        <taxon>Gunneridae</taxon>
        <taxon>Pentapetalae</taxon>
        <taxon>asterids</taxon>
        <taxon>lamiids</taxon>
        <taxon>Solanales</taxon>
        <taxon>Solanaceae</taxon>
        <taxon>Nicotianoideae</taxon>
        <taxon>Nicotianeae</taxon>
        <taxon>Nicotiana</taxon>
    </lineage>
</organism>
<gene>
    <name evidence="2" type="ORF">A4A49_09759</name>
</gene>
<evidence type="ECO:0000313" key="2">
    <source>
        <dbReference type="EMBL" id="OIT40782.1"/>
    </source>
</evidence>
<reference evidence="2" key="1">
    <citation type="submission" date="2016-11" db="EMBL/GenBank/DDBJ databases">
        <title>The genome of Nicotiana attenuata.</title>
        <authorList>
            <person name="Xu S."/>
            <person name="Brockmoeller T."/>
            <person name="Gaquerel E."/>
            <person name="Navarro A."/>
            <person name="Kuhl H."/>
            <person name="Gase K."/>
            <person name="Ling Z."/>
            <person name="Zhou W."/>
            <person name="Kreitzer C."/>
            <person name="Stanke M."/>
            <person name="Tang H."/>
            <person name="Lyons E."/>
            <person name="Pandey P."/>
            <person name="Pandey S.P."/>
            <person name="Timmermann B."/>
            <person name="Baldwin I.T."/>
        </authorList>
    </citation>
    <scope>NUCLEOTIDE SEQUENCE [LARGE SCALE GENOMIC DNA]</scope>
    <source>
        <strain evidence="2">UT</strain>
    </source>
</reference>
<dbReference type="Proteomes" id="UP000187609">
    <property type="component" value="Unassembled WGS sequence"/>
</dbReference>
<evidence type="ECO:0000313" key="3">
    <source>
        <dbReference type="Proteomes" id="UP000187609"/>
    </source>
</evidence>